<sequence>MPMKRTVTTVTRARPRKRRATAYSTSWNRFVTARGRMRTSGYYGRYAPLGTELKFLDTTATTNNVATTGVIHNASLNLIPQGVTESQRVGRKCTIKSLHLRWTAQLNDTGTATSTDDGVRILVYLDKQCNGATATVTDILESASYLSFNNLSNKNRFRVLMDKTCDISATAAISATFGQKGMTYQWHWRGNMPIEFSSTTGAITEIRSNNIGVLLVSDNARINVVSNCRVRFADN</sequence>
<keyword evidence="3" id="KW-0946">Virion</keyword>
<comment type="subcellular location">
    <subcellularLocation>
        <location evidence="1">Virion</location>
    </subcellularLocation>
</comment>
<evidence type="ECO:0000313" key="4">
    <source>
        <dbReference type="EMBL" id="AXH73549.1"/>
    </source>
</evidence>
<proteinExistence type="predicted"/>
<evidence type="ECO:0000256" key="2">
    <source>
        <dbReference type="ARBA" id="ARBA00022561"/>
    </source>
</evidence>
<dbReference type="SUPFAM" id="SSF88650">
    <property type="entry name" value="Satellite viruses"/>
    <property type="match status" value="1"/>
</dbReference>
<accession>A0A345MQ99</accession>
<dbReference type="InterPro" id="IPR037164">
    <property type="entry name" value="Satellite_virus_coat_sf"/>
</dbReference>
<evidence type="ECO:0000256" key="3">
    <source>
        <dbReference type="ARBA" id="ARBA00022844"/>
    </source>
</evidence>
<dbReference type="InterPro" id="IPR010392">
    <property type="entry name" value="Satellite_virus_coat"/>
</dbReference>
<dbReference type="Gene3D" id="2.60.120.20">
    <property type="match status" value="1"/>
</dbReference>
<keyword evidence="2 4" id="KW-0167">Capsid protein</keyword>
<reference evidence="4 5" key="1">
    <citation type="submission" date="2018-07" db="EMBL/GenBank/DDBJ databases">
        <title>Uncovering a Universe of Circular DNA Viruses in Animal Metagenomes.</title>
        <authorList>
            <person name="Tisza M."/>
            <person name="Buck C."/>
            <person name="Pastrana D."/>
            <person name="Welch N."/>
            <person name="Peretti A."/>
        </authorList>
    </citation>
    <scope>NUCLEOTIDE SEQUENCE [LARGE SCALE GENOMIC DNA]</scope>
    <source>
        <strain evidence="4">Ctda242</strain>
    </source>
</reference>
<keyword evidence="5" id="KW-1185">Reference proteome</keyword>
<dbReference type="InterPro" id="IPR029053">
    <property type="entry name" value="Viral_coat"/>
</dbReference>
<dbReference type="Pfam" id="PF03898">
    <property type="entry name" value="TNV_CP"/>
    <property type="match status" value="1"/>
</dbReference>
<dbReference type="Proteomes" id="UP000275345">
    <property type="component" value="Segment"/>
</dbReference>
<evidence type="ECO:0000313" key="5">
    <source>
        <dbReference type="Proteomes" id="UP000275345"/>
    </source>
</evidence>
<evidence type="ECO:0000256" key="1">
    <source>
        <dbReference type="ARBA" id="ARBA00004328"/>
    </source>
</evidence>
<name>A0A345MQ99_9VIRU</name>
<dbReference type="GO" id="GO:0019028">
    <property type="term" value="C:viral capsid"/>
    <property type="evidence" value="ECO:0007669"/>
    <property type="project" value="UniProtKB-KW"/>
</dbReference>
<dbReference type="EMBL" id="MH616757">
    <property type="protein sequence ID" value="AXH73549.1"/>
    <property type="molecule type" value="Genomic_DNA"/>
</dbReference>
<dbReference type="GO" id="GO:0005198">
    <property type="term" value="F:structural molecule activity"/>
    <property type="evidence" value="ECO:0007669"/>
    <property type="project" value="InterPro"/>
</dbReference>
<organism evidence="4 5">
    <name type="scientific">Circoviridae sp</name>
    <dbReference type="NCBI Taxonomy" id="1954248"/>
    <lineage>
        <taxon>Viruses</taxon>
        <taxon>Monodnaviria</taxon>
        <taxon>Shotokuvirae</taxon>
        <taxon>Cressdnaviricota</taxon>
        <taxon>Arfiviricetes</taxon>
        <taxon>Rohanvirales</taxon>
        <taxon>Nenyaviridae</taxon>
        <taxon>Galvornvirus</taxon>
        <taxon>Galvornvirus isengard</taxon>
    </lineage>
</organism>
<protein>
    <submittedName>
        <fullName evidence="4">Coat protein</fullName>
    </submittedName>
</protein>